<dbReference type="AlphaFoldDB" id="A0A1X7RED1"/>
<evidence type="ECO:0000313" key="2">
    <source>
        <dbReference type="EMBL" id="SMQ45600.1"/>
    </source>
</evidence>
<dbReference type="GO" id="GO:0051225">
    <property type="term" value="P:spindle assembly"/>
    <property type="evidence" value="ECO:0007669"/>
    <property type="project" value="InterPro"/>
</dbReference>
<evidence type="ECO:0000313" key="3">
    <source>
        <dbReference type="Proteomes" id="UP000215127"/>
    </source>
</evidence>
<dbReference type="Pfam" id="PF14735">
    <property type="entry name" value="HAUS4"/>
    <property type="match status" value="1"/>
</dbReference>
<sequence length="309" mass="34499">MLLPVESETATANPKFDALYRDLCTNKLNPDGSTKLDVKAQKERDALADELKKARVSVARSGLIRAHLDTLAYREEELPSELRELTATIAAALQAQLSPDDFDLLHEDIDKFKNNAQPISRLISKAAAKDLSTLTHLATTSGHDPDISLISSLKKSKDTISDSSNALSRLRLEMTQETLTTQSLYRQALETSIRILEQTVHGSLSRGTKAKADYLATVAEGMARKLQVQQGQLTAQTASPEFQAALERKMDDLEKEGLALRRKGREAQELLARYRRTEGMEEVAREFAELVREREKVKKDIERLEGGRK</sequence>
<protein>
    <submittedName>
        <fullName evidence="2">Uncharacterized protein</fullName>
    </submittedName>
</protein>
<keyword evidence="1" id="KW-0175">Coiled coil</keyword>
<proteinExistence type="predicted"/>
<accession>A0A1X7RED1</accession>
<keyword evidence="3" id="KW-1185">Reference proteome</keyword>
<evidence type="ECO:0000256" key="1">
    <source>
        <dbReference type="SAM" id="Coils"/>
    </source>
</evidence>
<dbReference type="Proteomes" id="UP000215127">
    <property type="component" value="Chromosome 1"/>
</dbReference>
<dbReference type="GO" id="GO:0070652">
    <property type="term" value="C:HAUS complex"/>
    <property type="evidence" value="ECO:0007669"/>
    <property type="project" value="InterPro"/>
</dbReference>
<gene>
    <name evidence="2" type="ORF">ZT3D7_G745</name>
</gene>
<feature type="coiled-coil region" evidence="1">
    <location>
        <begin position="243"/>
        <end position="307"/>
    </location>
</feature>
<dbReference type="STRING" id="1276538.A0A1X7RED1"/>
<dbReference type="EMBL" id="LT853692">
    <property type="protein sequence ID" value="SMQ45600.1"/>
    <property type="molecule type" value="Genomic_DNA"/>
</dbReference>
<dbReference type="InterPro" id="IPR029327">
    <property type="entry name" value="HAUS4"/>
</dbReference>
<organism evidence="2 3">
    <name type="scientific">Zymoseptoria tritici (strain ST99CH_3D7)</name>
    <dbReference type="NCBI Taxonomy" id="1276538"/>
    <lineage>
        <taxon>Eukaryota</taxon>
        <taxon>Fungi</taxon>
        <taxon>Dikarya</taxon>
        <taxon>Ascomycota</taxon>
        <taxon>Pezizomycotina</taxon>
        <taxon>Dothideomycetes</taxon>
        <taxon>Dothideomycetidae</taxon>
        <taxon>Mycosphaerellales</taxon>
        <taxon>Mycosphaerellaceae</taxon>
        <taxon>Zymoseptoria</taxon>
    </lineage>
</organism>
<name>A0A1X7RED1_ZYMT9</name>
<reference evidence="2 3" key="1">
    <citation type="submission" date="2016-06" db="EMBL/GenBank/DDBJ databases">
        <authorList>
            <person name="Kjaerup R.B."/>
            <person name="Dalgaard T.S."/>
            <person name="Juul-Madsen H.R."/>
        </authorList>
    </citation>
    <scope>NUCLEOTIDE SEQUENCE [LARGE SCALE GENOMIC DNA]</scope>
</reference>